<comment type="caution">
    <text evidence="2">The sequence shown here is derived from an EMBL/GenBank/DDBJ whole genome shotgun (WGS) entry which is preliminary data.</text>
</comment>
<sequence>MAGLDQETVTIVNCYKATAAAAGVCAGITLFYIIRFQDAGLSFYKLLINGMALTSHLISIKILTDFENSIFNYDDINTKILYYAEPITYQLLIMMILTLMLYTLKRTRFSGIDVIFGTVLLIMLWLSGAAYLTMGFSSLLDDKTIYNASLMVVFAIRVAIVIFVGIRLVYHFGETTPKPSLLFALNLIRLLFIFVYVILHGTGSLDYNEYPIILETVILIIILFLTSVKIEYPQNSGVINVEVMTVNTIVIGRVPAGVQNIV</sequence>
<evidence type="ECO:0000313" key="2">
    <source>
        <dbReference type="EMBL" id="CAG8620357.1"/>
    </source>
</evidence>
<gene>
    <name evidence="2" type="ORF">PBRASI_LOCUS8670</name>
</gene>
<evidence type="ECO:0000256" key="1">
    <source>
        <dbReference type="SAM" id="Phobius"/>
    </source>
</evidence>
<keyword evidence="1" id="KW-0812">Transmembrane</keyword>
<dbReference type="Proteomes" id="UP000789739">
    <property type="component" value="Unassembled WGS sequence"/>
</dbReference>
<feature type="transmembrane region" description="Helical" evidence="1">
    <location>
        <begin position="181"/>
        <end position="199"/>
    </location>
</feature>
<feature type="transmembrane region" description="Helical" evidence="1">
    <location>
        <begin position="211"/>
        <end position="228"/>
    </location>
</feature>
<evidence type="ECO:0000313" key="3">
    <source>
        <dbReference type="Proteomes" id="UP000789739"/>
    </source>
</evidence>
<organism evidence="2 3">
    <name type="scientific">Paraglomus brasilianum</name>
    <dbReference type="NCBI Taxonomy" id="144538"/>
    <lineage>
        <taxon>Eukaryota</taxon>
        <taxon>Fungi</taxon>
        <taxon>Fungi incertae sedis</taxon>
        <taxon>Mucoromycota</taxon>
        <taxon>Glomeromycotina</taxon>
        <taxon>Glomeromycetes</taxon>
        <taxon>Paraglomerales</taxon>
        <taxon>Paraglomeraceae</taxon>
        <taxon>Paraglomus</taxon>
    </lineage>
</organism>
<reference evidence="2" key="1">
    <citation type="submission" date="2021-06" db="EMBL/GenBank/DDBJ databases">
        <authorList>
            <person name="Kallberg Y."/>
            <person name="Tangrot J."/>
            <person name="Rosling A."/>
        </authorList>
    </citation>
    <scope>NUCLEOTIDE SEQUENCE</scope>
    <source>
        <strain evidence="2">BR232B</strain>
    </source>
</reference>
<keyword evidence="1" id="KW-0472">Membrane</keyword>
<keyword evidence="3" id="KW-1185">Reference proteome</keyword>
<protein>
    <submittedName>
        <fullName evidence="2">9316_t:CDS:1</fullName>
    </submittedName>
</protein>
<keyword evidence="1" id="KW-1133">Transmembrane helix</keyword>
<dbReference type="AlphaFoldDB" id="A0A9N9GRI0"/>
<proteinExistence type="predicted"/>
<feature type="transmembrane region" description="Helical" evidence="1">
    <location>
        <begin position="15"/>
        <end position="34"/>
    </location>
</feature>
<dbReference type="EMBL" id="CAJVPI010001606">
    <property type="protein sequence ID" value="CAG8620357.1"/>
    <property type="molecule type" value="Genomic_DNA"/>
</dbReference>
<feature type="transmembrane region" description="Helical" evidence="1">
    <location>
        <begin position="145"/>
        <end position="169"/>
    </location>
</feature>
<accession>A0A9N9GRI0</accession>
<name>A0A9N9GRI0_9GLOM</name>
<feature type="transmembrane region" description="Helical" evidence="1">
    <location>
        <begin position="114"/>
        <end position="133"/>
    </location>
</feature>
<feature type="transmembrane region" description="Helical" evidence="1">
    <location>
        <begin position="80"/>
        <end position="102"/>
    </location>
</feature>